<dbReference type="NCBIfam" id="TIGR03089">
    <property type="entry name" value="TIGR03089 family protein"/>
    <property type="match status" value="1"/>
</dbReference>
<dbReference type="EMBL" id="BLPF01000001">
    <property type="protein sequence ID" value="GFJ80723.1"/>
    <property type="molecule type" value="Genomic_DNA"/>
</dbReference>
<dbReference type="InterPro" id="IPR000873">
    <property type="entry name" value="AMP-dep_synth/lig_dom"/>
</dbReference>
<dbReference type="Proteomes" id="UP000482800">
    <property type="component" value="Unassembled WGS sequence"/>
</dbReference>
<evidence type="ECO:0000259" key="1">
    <source>
        <dbReference type="Pfam" id="PF00501"/>
    </source>
</evidence>
<keyword evidence="3" id="KW-1185">Reference proteome</keyword>
<dbReference type="SUPFAM" id="SSF56801">
    <property type="entry name" value="Acetyl-CoA synthetase-like"/>
    <property type="match status" value="1"/>
</dbReference>
<accession>A0A6V8K693</accession>
<dbReference type="InterPro" id="IPR017523">
    <property type="entry name" value="Rv3268"/>
</dbReference>
<dbReference type="Pfam" id="PF00501">
    <property type="entry name" value="AMP-binding"/>
    <property type="match status" value="1"/>
</dbReference>
<organism evidence="2 3">
    <name type="scientific">Phytohabitans houttuyneae</name>
    <dbReference type="NCBI Taxonomy" id="1076126"/>
    <lineage>
        <taxon>Bacteria</taxon>
        <taxon>Bacillati</taxon>
        <taxon>Actinomycetota</taxon>
        <taxon>Actinomycetes</taxon>
        <taxon>Micromonosporales</taxon>
        <taxon>Micromonosporaceae</taxon>
    </lineage>
</organism>
<reference evidence="2 3" key="1">
    <citation type="submission" date="2020-03" db="EMBL/GenBank/DDBJ databases">
        <title>Whole genome shotgun sequence of Phytohabitans houttuyneae NBRC 108639.</title>
        <authorList>
            <person name="Komaki H."/>
            <person name="Tamura T."/>
        </authorList>
    </citation>
    <scope>NUCLEOTIDE SEQUENCE [LARGE SCALE GENOMIC DNA]</scope>
    <source>
        <strain evidence="2 3">NBRC 108639</strain>
    </source>
</reference>
<evidence type="ECO:0000313" key="3">
    <source>
        <dbReference type="Proteomes" id="UP000482800"/>
    </source>
</evidence>
<feature type="domain" description="AMP-dependent synthetase/ligase" evidence="1">
    <location>
        <begin position="20"/>
        <end position="85"/>
    </location>
</feature>
<dbReference type="Gene3D" id="3.40.50.12780">
    <property type="entry name" value="N-terminal domain of ligase-like"/>
    <property type="match status" value="1"/>
</dbReference>
<comment type="caution">
    <text evidence="2">The sequence shown here is derived from an EMBL/GenBank/DDBJ whole genome shotgun (WGS) entry which is preliminary data.</text>
</comment>
<gene>
    <name evidence="2" type="ORF">Phou_049030</name>
</gene>
<sequence length="140" mass="14895">MIERFATAAAEDLAQPLLTWYDDATGDRTELSGATLDNWVSKTANLLVDGLGLAQGDRAGLLLPAHWQTAAVILGCWAAGVEVATPGNQITNEKFSIDVIFASADRVTEAEGWSAGERFVLGLAPWPCRCGQCRLVSSTT</sequence>
<dbReference type="AlphaFoldDB" id="A0A6V8K693"/>
<dbReference type="InterPro" id="IPR042099">
    <property type="entry name" value="ANL_N_sf"/>
</dbReference>
<reference evidence="2 3" key="2">
    <citation type="submission" date="2020-03" db="EMBL/GenBank/DDBJ databases">
        <authorList>
            <person name="Ichikawa N."/>
            <person name="Kimura A."/>
            <person name="Kitahashi Y."/>
            <person name="Uohara A."/>
        </authorList>
    </citation>
    <scope>NUCLEOTIDE SEQUENCE [LARGE SCALE GENOMIC DNA]</scope>
    <source>
        <strain evidence="2 3">NBRC 108639</strain>
    </source>
</reference>
<protein>
    <recommendedName>
        <fullName evidence="1">AMP-dependent synthetase/ligase domain-containing protein</fullName>
    </recommendedName>
</protein>
<proteinExistence type="predicted"/>
<evidence type="ECO:0000313" key="2">
    <source>
        <dbReference type="EMBL" id="GFJ80723.1"/>
    </source>
</evidence>
<name>A0A6V8K693_9ACTN</name>